<comment type="caution">
    <text evidence="22">The sequence shown here is derived from an EMBL/GenBank/DDBJ whole genome shotgun (WGS) entry which is preliminary data.</text>
</comment>
<evidence type="ECO:0000313" key="22">
    <source>
        <dbReference type="EMBL" id="RXF74832.1"/>
    </source>
</evidence>
<dbReference type="EMBL" id="RYFI01000003">
    <property type="protein sequence ID" value="RXF74832.1"/>
    <property type="molecule type" value="Genomic_DNA"/>
</dbReference>
<dbReference type="PIRSF" id="PIRSF017184">
    <property type="entry name" value="Nnr"/>
    <property type="match status" value="1"/>
</dbReference>
<feature type="binding site" evidence="17">
    <location>
        <position position="245"/>
    </location>
    <ligand>
        <name>(6S)-NADPHX</name>
        <dbReference type="ChEBI" id="CHEBI:64076"/>
    </ligand>
</feature>
<evidence type="ECO:0000256" key="2">
    <source>
        <dbReference type="ARBA" id="ARBA00000909"/>
    </source>
</evidence>
<keyword evidence="8 17" id="KW-0521">NADP</keyword>
<evidence type="ECO:0000256" key="5">
    <source>
        <dbReference type="ARBA" id="ARBA00022723"/>
    </source>
</evidence>
<evidence type="ECO:0000256" key="19">
    <source>
        <dbReference type="PIRNR" id="PIRNR017184"/>
    </source>
</evidence>
<comment type="catalytic activity">
    <reaction evidence="15 17 19">
        <text>(6S)-NADHX + ADP = AMP + phosphate + NADH + H(+)</text>
        <dbReference type="Rhea" id="RHEA:32223"/>
        <dbReference type="ChEBI" id="CHEBI:15378"/>
        <dbReference type="ChEBI" id="CHEBI:43474"/>
        <dbReference type="ChEBI" id="CHEBI:57945"/>
        <dbReference type="ChEBI" id="CHEBI:64074"/>
        <dbReference type="ChEBI" id="CHEBI:456215"/>
        <dbReference type="ChEBI" id="CHEBI:456216"/>
        <dbReference type="EC" id="4.2.1.136"/>
    </reaction>
</comment>
<evidence type="ECO:0000256" key="18">
    <source>
        <dbReference type="HAMAP-Rule" id="MF_01966"/>
    </source>
</evidence>
<comment type="similarity">
    <text evidence="18">Belongs to the NnrE/AIBP family.</text>
</comment>
<comment type="cofactor">
    <cofactor evidence="17">
        <name>Mg(2+)</name>
        <dbReference type="ChEBI" id="CHEBI:18420"/>
    </cofactor>
</comment>
<dbReference type="Proteomes" id="UP000289708">
    <property type="component" value="Unassembled WGS sequence"/>
</dbReference>
<comment type="similarity">
    <text evidence="4 19">In the C-terminal section; belongs to the NnrD/CARKD family.</text>
</comment>
<evidence type="ECO:0000256" key="14">
    <source>
        <dbReference type="ARBA" id="ARBA00025153"/>
    </source>
</evidence>
<dbReference type="Pfam" id="PF03853">
    <property type="entry name" value="YjeF_N"/>
    <property type="match status" value="1"/>
</dbReference>
<comment type="similarity">
    <text evidence="3 19">In the N-terminal section; belongs to the NnrE/AIBP family.</text>
</comment>
<dbReference type="InterPro" id="IPR030677">
    <property type="entry name" value="Nnr"/>
</dbReference>
<gene>
    <name evidence="18" type="primary">nnrE</name>
    <name evidence="17" type="synonym">nnrD</name>
    <name evidence="22" type="ORF">EK403_04940</name>
</gene>
<proteinExistence type="inferred from homology"/>
<dbReference type="Gene3D" id="3.40.50.10260">
    <property type="entry name" value="YjeF N-terminal domain"/>
    <property type="match status" value="1"/>
</dbReference>
<dbReference type="PANTHER" id="PTHR12592">
    <property type="entry name" value="ATP-DEPENDENT (S)-NAD(P)H-HYDRATE DEHYDRATASE FAMILY MEMBER"/>
    <property type="match status" value="1"/>
</dbReference>
<dbReference type="InterPro" id="IPR004443">
    <property type="entry name" value="YjeF_N_dom"/>
</dbReference>
<evidence type="ECO:0000256" key="3">
    <source>
        <dbReference type="ARBA" id="ARBA00006001"/>
    </source>
</evidence>
<evidence type="ECO:0000256" key="10">
    <source>
        <dbReference type="ARBA" id="ARBA00023027"/>
    </source>
</evidence>
<dbReference type="OrthoDB" id="9806925at2"/>
<feature type="binding site" evidence="18">
    <location>
        <begin position="113"/>
        <end position="119"/>
    </location>
    <ligand>
        <name>(6S)-NADPHX</name>
        <dbReference type="ChEBI" id="CHEBI:64076"/>
    </ligand>
</feature>
<dbReference type="CDD" id="cd01171">
    <property type="entry name" value="YXKO-related"/>
    <property type="match status" value="1"/>
</dbReference>
<dbReference type="Gene3D" id="3.40.1190.20">
    <property type="match status" value="1"/>
</dbReference>
<evidence type="ECO:0000256" key="7">
    <source>
        <dbReference type="ARBA" id="ARBA00022840"/>
    </source>
</evidence>
<dbReference type="GO" id="GO:0046496">
    <property type="term" value="P:nicotinamide nucleotide metabolic process"/>
    <property type="evidence" value="ECO:0007669"/>
    <property type="project" value="UniProtKB-UniRule"/>
</dbReference>
<feature type="binding site" evidence="17">
    <location>
        <position position="427"/>
    </location>
    <ligand>
        <name>AMP</name>
        <dbReference type="ChEBI" id="CHEBI:456215"/>
    </ligand>
</feature>
<keyword evidence="5 18" id="KW-0479">Metal-binding</keyword>
<evidence type="ECO:0000256" key="4">
    <source>
        <dbReference type="ARBA" id="ARBA00009524"/>
    </source>
</evidence>
<comment type="catalytic activity">
    <reaction evidence="1 18 19">
        <text>(6R)-NADHX = (6S)-NADHX</text>
        <dbReference type="Rhea" id="RHEA:32215"/>
        <dbReference type="ChEBI" id="CHEBI:64074"/>
        <dbReference type="ChEBI" id="CHEBI:64075"/>
        <dbReference type="EC" id="5.1.99.6"/>
    </reaction>
</comment>
<dbReference type="PROSITE" id="PS51383">
    <property type="entry name" value="YJEF_C_3"/>
    <property type="match status" value="1"/>
</dbReference>
<dbReference type="HAMAP" id="MF_01965">
    <property type="entry name" value="NADHX_dehydratase"/>
    <property type="match status" value="1"/>
</dbReference>
<accession>A0A4V1KJN7</accession>
<dbReference type="AlphaFoldDB" id="A0A4V1KJN7"/>
<feature type="binding site" evidence="18">
    <location>
        <position position="109"/>
    </location>
    <ligand>
        <name>K(+)</name>
        <dbReference type="ChEBI" id="CHEBI:29103"/>
    </ligand>
</feature>
<dbReference type="GO" id="GO:0052856">
    <property type="term" value="F:NAD(P)HX epimerase activity"/>
    <property type="evidence" value="ECO:0007669"/>
    <property type="project" value="UniProtKB-UniRule"/>
</dbReference>
<dbReference type="EC" id="5.1.99.6" evidence="19"/>
<feature type="domain" description="YjeF C-terminal" evidence="20">
    <location>
        <begin position="210"/>
        <end position="482"/>
    </location>
</feature>
<comment type="catalytic activity">
    <reaction evidence="16 17 19">
        <text>(6S)-NADPHX + ADP = AMP + phosphate + NADPH + H(+)</text>
        <dbReference type="Rhea" id="RHEA:32235"/>
        <dbReference type="ChEBI" id="CHEBI:15378"/>
        <dbReference type="ChEBI" id="CHEBI:43474"/>
        <dbReference type="ChEBI" id="CHEBI:57783"/>
        <dbReference type="ChEBI" id="CHEBI:64076"/>
        <dbReference type="ChEBI" id="CHEBI:456215"/>
        <dbReference type="ChEBI" id="CHEBI:456216"/>
        <dbReference type="EC" id="4.2.1.136"/>
    </reaction>
</comment>
<dbReference type="GO" id="GO:0005524">
    <property type="term" value="F:ATP binding"/>
    <property type="evidence" value="ECO:0007669"/>
    <property type="project" value="UniProtKB-UniRule"/>
</dbReference>
<evidence type="ECO:0000256" key="13">
    <source>
        <dbReference type="ARBA" id="ARBA00023268"/>
    </source>
</evidence>
<dbReference type="InterPro" id="IPR036652">
    <property type="entry name" value="YjeF_N_dom_sf"/>
</dbReference>
<feature type="binding site" evidence="17">
    <location>
        <begin position="398"/>
        <end position="402"/>
    </location>
    <ligand>
        <name>AMP</name>
        <dbReference type="ChEBI" id="CHEBI:456215"/>
    </ligand>
</feature>
<evidence type="ECO:0000256" key="8">
    <source>
        <dbReference type="ARBA" id="ARBA00022857"/>
    </source>
</evidence>
<comment type="caution">
    <text evidence="18">Lacks conserved residue(s) required for the propagation of feature annotation.</text>
</comment>
<keyword evidence="6 17" id="KW-0547">Nucleotide-binding</keyword>
<comment type="cofactor">
    <cofactor evidence="18 19">
        <name>K(+)</name>
        <dbReference type="ChEBI" id="CHEBI:29103"/>
    </cofactor>
    <text evidence="18 19">Binds 1 potassium ion per subunit.</text>
</comment>
<dbReference type="InterPro" id="IPR000631">
    <property type="entry name" value="CARKD"/>
</dbReference>
<feature type="binding site" evidence="18">
    <location>
        <position position="142"/>
    </location>
    <ligand>
        <name>(6S)-NADPHX</name>
        <dbReference type="ChEBI" id="CHEBI:64076"/>
    </ligand>
</feature>
<dbReference type="GO" id="GO:0052855">
    <property type="term" value="F:ADP-dependent NAD(P)H-hydrate dehydratase activity"/>
    <property type="evidence" value="ECO:0007669"/>
    <property type="project" value="UniProtKB-UniRule"/>
</dbReference>
<keyword evidence="13" id="KW-0511">Multifunctional enzyme</keyword>
<evidence type="ECO:0000259" key="20">
    <source>
        <dbReference type="PROSITE" id="PS51383"/>
    </source>
</evidence>
<feature type="binding site" evidence="18">
    <location>
        <position position="145"/>
    </location>
    <ligand>
        <name>K(+)</name>
        <dbReference type="ChEBI" id="CHEBI:29103"/>
    </ligand>
</feature>
<comment type="catalytic activity">
    <reaction evidence="2 18 19">
        <text>(6R)-NADPHX = (6S)-NADPHX</text>
        <dbReference type="Rhea" id="RHEA:32227"/>
        <dbReference type="ChEBI" id="CHEBI:64076"/>
        <dbReference type="ChEBI" id="CHEBI:64077"/>
        <dbReference type="EC" id="5.1.99.6"/>
    </reaction>
</comment>
<dbReference type="NCBIfam" id="TIGR00197">
    <property type="entry name" value="yjeF_nterm"/>
    <property type="match status" value="1"/>
</dbReference>
<evidence type="ECO:0000256" key="17">
    <source>
        <dbReference type="HAMAP-Rule" id="MF_01965"/>
    </source>
</evidence>
<organism evidence="22 23">
    <name type="scientific">Hansschlegelia zhihuaiae</name>
    <dbReference type="NCBI Taxonomy" id="405005"/>
    <lineage>
        <taxon>Bacteria</taxon>
        <taxon>Pseudomonadati</taxon>
        <taxon>Pseudomonadota</taxon>
        <taxon>Alphaproteobacteria</taxon>
        <taxon>Hyphomicrobiales</taxon>
        <taxon>Methylopilaceae</taxon>
        <taxon>Hansschlegelia</taxon>
    </lineage>
</organism>
<feature type="binding site" evidence="17">
    <location>
        <position position="362"/>
    </location>
    <ligand>
        <name>(6S)-NADPHX</name>
        <dbReference type="ChEBI" id="CHEBI:64076"/>
    </ligand>
</feature>
<evidence type="ECO:0000313" key="23">
    <source>
        <dbReference type="Proteomes" id="UP000289708"/>
    </source>
</evidence>
<dbReference type="SUPFAM" id="SSF53613">
    <property type="entry name" value="Ribokinase-like"/>
    <property type="match status" value="1"/>
</dbReference>
<dbReference type="PANTHER" id="PTHR12592:SF0">
    <property type="entry name" value="ATP-DEPENDENT (S)-NAD(P)H-HYDRATE DEHYDRATASE"/>
    <property type="match status" value="1"/>
</dbReference>
<evidence type="ECO:0000256" key="1">
    <source>
        <dbReference type="ARBA" id="ARBA00000013"/>
    </source>
</evidence>
<reference evidence="22 23" key="1">
    <citation type="submission" date="2018-12" db="EMBL/GenBank/DDBJ databases">
        <title>bacterium Hansschlegelia zhihuaiae S113.</title>
        <authorList>
            <person name="He J."/>
        </authorList>
    </citation>
    <scope>NUCLEOTIDE SEQUENCE [LARGE SCALE GENOMIC DNA]</scope>
    <source>
        <strain evidence="22 23">S 113</strain>
    </source>
</reference>
<comment type="function">
    <text evidence="18">Catalyzes the epimerization of the S- and R-forms of NAD(P)HX, a damaged form of NAD(P)H that is a result of enzymatic or heat-dependent hydration. This is a prerequisite for the S-specific NAD(P)H-hydrate dehydratase to allow the repair of both epimers of NAD(P)HX.</text>
</comment>
<keyword evidence="23" id="KW-1185">Reference proteome</keyword>
<sequence>MAKVDAAAIAAGTSGVALMENAGGAVADVCARDWRDVRRVLILAGPGNNGGDGFVAARRLAEAGHDVVVALAGDLASLKGDAAEMAERWMGRTVDLVEAPFGWAELVVDALFGAGLSRPLDGRSAAAVRAANDSGRPILAVDVPSGLDGATGRPLGDACVRADATVTFVRLKPGHVLLPGRALCGRVHLADIGAPDSAIAAARPAAMLNRPALWRSSFPEPSIEGHKYSRGHVAVWSGPPLAGGASRLAAASALRAGAGAVTLVGPRPALEHHAAHVTAVMLRELDPRAGWSDFLADRRVNAWVFGPGAGDTEASREALDQGFSSGGCAVLDADVFSIFEDRPEELGAAIEDGGVEAVLTPHEGEFARLMGGRVEKDASKIDRAKAAAALLGATVVLKGPDTVVASPDGRAAVADNAPAYLATAGAGDVLAGIAAGLLAQGMPCFEAAAAAVWLHGEAAKSFGRGLTADDLPYAIPAALRALENGDRS</sequence>
<dbReference type="SUPFAM" id="SSF64153">
    <property type="entry name" value="YjeF N-terminal domain-like"/>
    <property type="match status" value="1"/>
</dbReference>
<dbReference type="EC" id="4.2.1.136" evidence="19"/>
<comment type="similarity">
    <text evidence="17">Belongs to the NnrD/CARKD family.</text>
</comment>
<dbReference type="PROSITE" id="PS51385">
    <property type="entry name" value="YJEF_N"/>
    <property type="match status" value="1"/>
</dbReference>
<keyword evidence="9 18" id="KW-0630">Potassium</keyword>
<feature type="binding site" evidence="18">
    <location>
        <begin position="48"/>
        <end position="52"/>
    </location>
    <ligand>
        <name>(6S)-NADPHX</name>
        <dbReference type="ChEBI" id="CHEBI:64076"/>
    </ligand>
</feature>
<name>A0A4V1KJN7_9HYPH</name>
<keyword evidence="10 17" id="KW-0520">NAD</keyword>
<dbReference type="HAMAP" id="MF_01966">
    <property type="entry name" value="NADHX_epimerase"/>
    <property type="match status" value="1"/>
</dbReference>
<evidence type="ECO:0000259" key="21">
    <source>
        <dbReference type="PROSITE" id="PS51385"/>
    </source>
</evidence>
<keyword evidence="12 17" id="KW-0456">Lyase</keyword>
<feature type="domain" description="YjeF N-terminal" evidence="21">
    <location>
        <begin position="1"/>
        <end position="200"/>
    </location>
</feature>
<dbReference type="NCBIfam" id="TIGR00196">
    <property type="entry name" value="yjeF_cterm"/>
    <property type="match status" value="1"/>
</dbReference>
<comment type="subunit">
    <text evidence="17">Homotetramer.</text>
</comment>
<evidence type="ECO:0000256" key="15">
    <source>
        <dbReference type="ARBA" id="ARBA00048238"/>
    </source>
</evidence>
<comment type="function">
    <text evidence="14 19">Bifunctional enzyme that catalyzes the epimerization of the S- and R-forms of NAD(P)HX and the dehydration of the S-form of NAD(P)HX at the expense of ADP, which is converted to AMP. This allows the repair of both epimers of NAD(P)HX, a damaged form of NAD(P)H that is a result of enzymatic or heat-dependent hydration.</text>
</comment>
<evidence type="ECO:0000256" key="6">
    <source>
        <dbReference type="ARBA" id="ARBA00022741"/>
    </source>
</evidence>
<feature type="binding site" evidence="17">
    <location>
        <position position="428"/>
    </location>
    <ligand>
        <name>(6S)-NADPHX</name>
        <dbReference type="ChEBI" id="CHEBI:64076"/>
    </ligand>
</feature>
<dbReference type="GO" id="GO:0046872">
    <property type="term" value="F:metal ion binding"/>
    <property type="evidence" value="ECO:0007669"/>
    <property type="project" value="UniProtKB-UniRule"/>
</dbReference>
<dbReference type="Pfam" id="PF01256">
    <property type="entry name" value="Carb_kinase"/>
    <property type="match status" value="1"/>
</dbReference>
<keyword evidence="11 18" id="KW-0413">Isomerase</keyword>
<evidence type="ECO:0000256" key="12">
    <source>
        <dbReference type="ARBA" id="ARBA00023239"/>
    </source>
</evidence>
<dbReference type="GO" id="GO:0110051">
    <property type="term" value="P:metabolite repair"/>
    <property type="evidence" value="ECO:0007669"/>
    <property type="project" value="TreeGrafter"/>
</dbReference>
<dbReference type="InterPro" id="IPR029056">
    <property type="entry name" value="Ribokinase-like"/>
</dbReference>
<feature type="binding site" evidence="18">
    <location>
        <position position="49"/>
    </location>
    <ligand>
        <name>K(+)</name>
        <dbReference type="ChEBI" id="CHEBI:29103"/>
    </ligand>
</feature>
<evidence type="ECO:0000256" key="16">
    <source>
        <dbReference type="ARBA" id="ARBA00049209"/>
    </source>
</evidence>
<protein>
    <recommendedName>
        <fullName evidence="19">Bifunctional NAD(P)H-hydrate repair enzyme</fullName>
    </recommendedName>
    <alternativeName>
        <fullName evidence="19">Nicotinamide nucleotide repair protein</fullName>
    </alternativeName>
    <domain>
        <recommendedName>
            <fullName evidence="19">ADP-dependent (S)-NAD(P)H-hydrate dehydratase</fullName>
            <ecNumber evidence="19">4.2.1.136</ecNumber>
        </recommendedName>
        <alternativeName>
            <fullName evidence="19">ADP-dependent NAD(P)HX dehydratase</fullName>
        </alternativeName>
    </domain>
    <domain>
        <recommendedName>
            <fullName evidence="19">NAD(P)H-hydrate epimerase</fullName>
            <ecNumber evidence="19">5.1.99.6</ecNumber>
        </recommendedName>
    </domain>
</protein>
<evidence type="ECO:0000256" key="11">
    <source>
        <dbReference type="ARBA" id="ARBA00023235"/>
    </source>
</evidence>
<evidence type="ECO:0000256" key="9">
    <source>
        <dbReference type="ARBA" id="ARBA00022958"/>
    </source>
</evidence>
<feature type="binding site" evidence="17">
    <location>
        <position position="308"/>
    </location>
    <ligand>
        <name>(6S)-NADPHX</name>
        <dbReference type="ChEBI" id="CHEBI:64076"/>
    </ligand>
</feature>
<comment type="function">
    <text evidence="17">Catalyzes the dehydration of the S-form of NAD(P)HX at the expense of ADP, which is converted to AMP. Together with NAD(P)HX epimerase, which catalyzes the epimerization of the S- and R-forms, the enzyme allows the repair of both epimers of NAD(P)HX, a damaged form of NAD(P)H that is a result of enzymatic or heat-dependent hydration.</text>
</comment>
<keyword evidence="7 17" id="KW-0067">ATP-binding</keyword>